<proteinExistence type="predicted"/>
<dbReference type="AlphaFoldDB" id="A0A8X6T1V9"/>
<gene>
    <name evidence="1" type="ORF">TNCV_1169071</name>
</gene>
<protein>
    <submittedName>
        <fullName evidence="1">Uncharacterized protein</fullName>
    </submittedName>
</protein>
<evidence type="ECO:0000313" key="1">
    <source>
        <dbReference type="EMBL" id="GFY21763.1"/>
    </source>
</evidence>
<dbReference type="Proteomes" id="UP000887159">
    <property type="component" value="Unassembled WGS sequence"/>
</dbReference>
<name>A0A8X6T1V9_TRICX</name>
<evidence type="ECO:0000313" key="2">
    <source>
        <dbReference type="Proteomes" id="UP000887159"/>
    </source>
</evidence>
<organism evidence="1 2">
    <name type="scientific">Trichonephila clavipes</name>
    <name type="common">Golden silk orbweaver</name>
    <name type="synonym">Nephila clavipes</name>
    <dbReference type="NCBI Taxonomy" id="2585209"/>
    <lineage>
        <taxon>Eukaryota</taxon>
        <taxon>Metazoa</taxon>
        <taxon>Ecdysozoa</taxon>
        <taxon>Arthropoda</taxon>
        <taxon>Chelicerata</taxon>
        <taxon>Arachnida</taxon>
        <taxon>Araneae</taxon>
        <taxon>Araneomorphae</taxon>
        <taxon>Entelegynae</taxon>
        <taxon>Araneoidea</taxon>
        <taxon>Nephilidae</taxon>
        <taxon>Trichonephila</taxon>
    </lineage>
</organism>
<dbReference type="EMBL" id="BMAU01021358">
    <property type="protein sequence ID" value="GFY21763.1"/>
    <property type="molecule type" value="Genomic_DNA"/>
</dbReference>
<comment type="caution">
    <text evidence="1">The sequence shown here is derived from an EMBL/GenBank/DDBJ whole genome shotgun (WGS) entry which is preliminary data.</text>
</comment>
<reference evidence="1" key="1">
    <citation type="submission" date="2020-08" db="EMBL/GenBank/DDBJ databases">
        <title>Multicomponent nature underlies the extraordinary mechanical properties of spider dragline silk.</title>
        <authorList>
            <person name="Kono N."/>
            <person name="Nakamura H."/>
            <person name="Mori M."/>
            <person name="Yoshida Y."/>
            <person name="Ohtoshi R."/>
            <person name="Malay A.D."/>
            <person name="Moran D.A.P."/>
            <person name="Tomita M."/>
            <person name="Numata K."/>
            <person name="Arakawa K."/>
        </authorList>
    </citation>
    <scope>NUCLEOTIDE SEQUENCE</scope>
</reference>
<accession>A0A8X6T1V9</accession>
<keyword evidence="2" id="KW-1185">Reference proteome</keyword>
<sequence>MHRSGDGASISKQLTSTDILSRPRLNSSTRALFQAHRGMTSSCNTSTSPIRILEEFASPHPWWKVKVPFSSGGLGSRVDRGLPFHEFEPGTTKDPPCRVAMQVKSVESSNVLPLVWCVVARRGRASYGVIHVT</sequence>